<dbReference type="GO" id="GO:0016020">
    <property type="term" value="C:membrane"/>
    <property type="evidence" value="ECO:0007669"/>
    <property type="project" value="TreeGrafter"/>
</dbReference>
<dbReference type="RefSeq" id="WP_005628002.1">
    <property type="nucleotide sequence ID" value="NZ_AMRA01000066.1"/>
</dbReference>
<dbReference type="GO" id="GO:0016787">
    <property type="term" value="F:hydrolase activity"/>
    <property type="evidence" value="ECO:0007669"/>
    <property type="project" value="UniProtKB-KW"/>
</dbReference>
<evidence type="ECO:0000313" key="2">
    <source>
        <dbReference type="Proteomes" id="UP000006265"/>
    </source>
</evidence>
<dbReference type="InterPro" id="IPR000073">
    <property type="entry name" value="AB_hydrolase_1"/>
</dbReference>
<dbReference type="eggNOG" id="COG2267">
    <property type="taxonomic scope" value="Bacteria"/>
</dbReference>
<dbReference type="Gene3D" id="3.40.50.1820">
    <property type="entry name" value="alpha/beta hydrolase"/>
    <property type="match status" value="1"/>
</dbReference>
<accession>K5BJP8</accession>
<evidence type="ECO:0000313" key="1">
    <source>
        <dbReference type="EMBL" id="EKF23489.1"/>
    </source>
</evidence>
<gene>
    <name evidence="1" type="ORF">C731_2533</name>
</gene>
<dbReference type="Proteomes" id="UP000006265">
    <property type="component" value="Unassembled WGS sequence"/>
</dbReference>
<dbReference type="EMBL" id="AMRA01000066">
    <property type="protein sequence ID" value="EKF23489.1"/>
    <property type="molecule type" value="Genomic_DNA"/>
</dbReference>
<dbReference type="Pfam" id="PF12697">
    <property type="entry name" value="Abhydrolase_6"/>
    <property type="match status" value="1"/>
</dbReference>
<dbReference type="SUPFAM" id="SSF53474">
    <property type="entry name" value="alpha/beta-Hydrolases"/>
    <property type="match status" value="1"/>
</dbReference>
<dbReference type="PATRIC" id="fig|1122247.3.peg.2434"/>
<proteinExistence type="predicted"/>
<dbReference type="AlphaFoldDB" id="K5BJP8"/>
<dbReference type="STRING" id="1122247.GCA_000379865_04671"/>
<dbReference type="InterPro" id="IPR029058">
    <property type="entry name" value="AB_hydrolase_fold"/>
</dbReference>
<protein>
    <submittedName>
        <fullName evidence="1">Alpha/beta hydrolase fold family protein</fullName>
    </submittedName>
</protein>
<comment type="caution">
    <text evidence="1">The sequence shown here is derived from an EMBL/GenBank/DDBJ whole genome shotgun (WGS) entry which is preliminary data.</text>
</comment>
<keyword evidence="1" id="KW-0378">Hydrolase</keyword>
<dbReference type="InterPro" id="IPR050266">
    <property type="entry name" value="AB_hydrolase_sf"/>
</dbReference>
<reference evidence="1 2" key="1">
    <citation type="journal article" date="2012" name="J. Bacteriol.">
        <title>Genome sequence of Mycobacterium hassiacum DSM 44199, a rare source of heat-stable mycobacterial proteins.</title>
        <authorList>
            <person name="Tiago I."/>
            <person name="Maranha A."/>
            <person name="Mendes V."/>
            <person name="Alarico S."/>
            <person name="Moynihan P.J."/>
            <person name="Clarke A.J."/>
            <person name="Macedo-Ribeiro S."/>
            <person name="Pereira P.J."/>
            <person name="Empadinhas N."/>
        </authorList>
    </citation>
    <scope>NUCLEOTIDE SEQUENCE [LARGE SCALE GENOMIC DNA]</scope>
    <source>
        <strain evidence="2">DSM 44199 / CIP 105218 / JCM 12690 / 3849</strain>
    </source>
</reference>
<dbReference type="PANTHER" id="PTHR43798:SF24">
    <property type="entry name" value="CIS-3-ALKYL-4-ALKYLOXETAN-2-ONE DECARBOXYLASE"/>
    <property type="match status" value="1"/>
</dbReference>
<sequence length="276" mass="29258">MTKAVQVDGIPIEYTDTGSGSPIVFVHGVYVTGALWDDVVTRLSSRYRCIAPTWPFGAQSAPVGDVDLSVPATVRRIGAFLQALDLNDVTLVANDTGGGIVLSALGSPPTGFDRVSRLVFTNCDSYEHFPPGSFKPLVKLCAVNRRLGALALRGLAGGAGQRFFINSTTRNGLAPDRYPAIFGGFATSGAVRAEAARFTAGLHPRFTLAAAPAITSWPNPVLLVWGDSDRLFPLAHAQRLADAFPNATLEVVPNSSTYVMLDDPDRAAAAIERFLG</sequence>
<keyword evidence="2" id="KW-1185">Reference proteome</keyword>
<dbReference type="OrthoDB" id="3400345at2"/>
<organism evidence="1 2">
    <name type="scientific">Mycolicibacterium hassiacum (strain DSM 44199 / CIP 105218 / JCM 12690 / 3849)</name>
    <name type="common">Mycobacterium hassiacum</name>
    <dbReference type="NCBI Taxonomy" id="1122247"/>
    <lineage>
        <taxon>Bacteria</taxon>
        <taxon>Bacillati</taxon>
        <taxon>Actinomycetota</taxon>
        <taxon>Actinomycetes</taxon>
        <taxon>Mycobacteriales</taxon>
        <taxon>Mycobacteriaceae</taxon>
        <taxon>Mycolicibacterium</taxon>
    </lineage>
</organism>
<name>K5BJP8_MYCHD</name>
<dbReference type="PANTHER" id="PTHR43798">
    <property type="entry name" value="MONOACYLGLYCEROL LIPASE"/>
    <property type="match status" value="1"/>
</dbReference>